<dbReference type="PANTHER" id="PTHR42973">
    <property type="entry name" value="BINDING OXIDOREDUCTASE, PUTATIVE (AFU_ORTHOLOGUE AFUA_1G17690)-RELATED"/>
    <property type="match status" value="1"/>
</dbReference>
<dbReference type="SUPFAM" id="SSF56176">
    <property type="entry name" value="FAD-binding/transporter-associated domain-like"/>
    <property type="match status" value="1"/>
</dbReference>
<feature type="domain" description="FAD-binding PCMH-type" evidence="7">
    <location>
        <begin position="162"/>
        <end position="341"/>
    </location>
</feature>
<evidence type="ECO:0000256" key="4">
    <source>
        <dbReference type="ARBA" id="ARBA00022827"/>
    </source>
</evidence>
<dbReference type="Proteomes" id="UP000800035">
    <property type="component" value="Unassembled WGS sequence"/>
</dbReference>
<evidence type="ECO:0000256" key="1">
    <source>
        <dbReference type="ARBA" id="ARBA00001974"/>
    </source>
</evidence>
<keyword evidence="3" id="KW-0285">Flavoprotein</keyword>
<protein>
    <submittedName>
        <fullName evidence="8">FAD binding domain-containing protein</fullName>
    </submittedName>
</protein>
<dbReference type="InterPro" id="IPR050416">
    <property type="entry name" value="FAD-linked_Oxidoreductase"/>
</dbReference>
<dbReference type="PROSITE" id="PS51387">
    <property type="entry name" value="FAD_PCMH"/>
    <property type="match status" value="1"/>
</dbReference>
<evidence type="ECO:0000313" key="8">
    <source>
        <dbReference type="EMBL" id="KAF1961412.1"/>
    </source>
</evidence>
<comment type="similarity">
    <text evidence="2">Belongs to the oxygen-dependent FAD-linked oxidoreductase family.</text>
</comment>
<evidence type="ECO:0000313" key="9">
    <source>
        <dbReference type="Proteomes" id="UP000800035"/>
    </source>
</evidence>
<dbReference type="InterPro" id="IPR006094">
    <property type="entry name" value="Oxid_FAD_bind_N"/>
</dbReference>
<accession>A0A6A5UC93</accession>
<dbReference type="GO" id="GO:0071949">
    <property type="term" value="F:FAD binding"/>
    <property type="evidence" value="ECO:0007669"/>
    <property type="project" value="InterPro"/>
</dbReference>
<dbReference type="OrthoDB" id="9983560at2759"/>
<keyword evidence="6" id="KW-0732">Signal</keyword>
<dbReference type="InterPro" id="IPR036318">
    <property type="entry name" value="FAD-bd_PCMH-like_sf"/>
</dbReference>
<evidence type="ECO:0000256" key="2">
    <source>
        <dbReference type="ARBA" id="ARBA00005466"/>
    </source>
</evidence>
<name>A0A6A5UC93_9PLEO</name>
<sequence length="640" mass="70426">MLLDCILVILFFPVLAPLVSASNHSLFDYEKIQFTDASLEHLKNNTATKEFAHLVTFASNVILPSPAECKTFPGDALWPAQAIWHTFDVVTGGALIPTVPIAAVCYDSQWGKKDLAKCNALIDMFTKPPVHENHPSSMMWPIYQGKTCMAHNITTPADTCTLGGYPVYAVNVSSVAQIQLAVNFARTLNICFVIKNTGHDYLGKSSGAGALSVWMHNLKDIEFLPEYTANNYSGNAFKVGAGVTVQEIYRAAHAHGISVQGGICESVGYVGGYLQGGGHNPLSGYYGMAADSMLAYRVVTADGRFVTASETSHPDLFWALRGGGGGTYGVVTSAVVKAHPDRPTVHATFVLGNKTDGSQTVSTEKFYELFAWFWKQFPTYTDAGTYSFFRISNISGEMSLSMRSWFAPSHTKESFASLSQPFFNKVEELGIPYQSALNITYFDHYFDAYWAAWGEIAWPLGLSTSLPGNRLIPRSNWENEAKLDATWKQVRTHLEHGRRMVAYFQAPQNRQNVDNGVASAWRHTQAFVITGSSSFAENASVAEIAAANKELQEVNLQPWRDLAPASEGGGSYLNEGSVDEPNWKEDCYGEPYAKLLMVKKIYDPTSLFYATTAVGSDEWEVRDQEVGYTTQNGKLCRVIS</sequence>
<organism evidence="8 9">
    <name type="scientific">Byssothecium circinans</name>
    <dbReference type="NCBI Taxonomy" id="147558"/>
    <lineage>
        <taxon>Eukaryota</taxon>
        <taxon>Fungi</taxon>
        <taxon>Dikarya</taxon>
        <taxon>Ascomycota</taxon>
        <taxon>Pezizomycotina</taxon>
        <taxon>Dothideomycetes</taxon>
        <taxon>Pleosporomycetidae</taxon>
        <taxon>Pleosporales</taxon>
        <taxon>Massarineae</taxon>
        <taxon>Massarinaceae</taxon>
        <taxon>Byssothecium</taxon>
    </lineage>
</organism>
<dbReference type="Gene3D" id="3.30.465.10">
    <property type="match status" value="1"/>
</dbReference>
<dbReference type="EMBL" id="ML976981">
    <property type="protein sequence ID" value="KAF1961412.1"/>
    <property type="molecule type" value="Genomic_DNA"/>
</dbReference>
<dbReference type="InterPro" id="IPR016169">
    <property type="entry name" value="FAD-bd_PCMH_sub2"/>
</dbReference>
<dbReference type="AlphaFoldDB" id="A0A6A5UC93"/>
<dbReference type="PANTHER" id="PTHR42973:SF39">
    <property type="entry name" value="FAD-BINDING PCMH-TYPE DOMAIN-CONTAINING PROTEIN"/>
    <property type="match status" value="1"/>
</dbReference>
<keyword evidence="4" id="KW-0274">FAD</keyword>
<dbReference type="InterPro" id="IPR012951">
    <property type="entry name" value="BBE"/>
</dbReference>
<feature type="chain" id="PRO_5025410773" evidence="6">
    <location>
        <begin position="22"/>
        <end position="640"/>
    </location>
</feature>
<dbReference type="InterPro" id="IPR016166">
    <property type="entry name" value="FAD-bd_PCMH"/>
</dbReference>
<proteinExistence type="inferred from homology"/>
<keyword evidence="5" id="KW-0560">Oxidoreductase</keyword>
<feature type="signal peptide" evidence="6">
    <location>
        <begin position="1"/>
        <end position="21"/>
    </location>
</feature>
<evidence type="ECO:0000256" key="5">
    <source>
        <dbReference type="ARBA" id="ARBA00023002"/>
    </source>
</evidence>
<gene>
    <name evidence="8" type="ORF">CC80DRAFT_437194</name>
</gene>
<evidence type="ECO:0000256" key="6">
    <source>
        <dbReference type="SAM" id="SignalP"/>
    </source>
</evidence>
<dbReference type="Pfam" id="PF01565">
    <property type="entry name" value="FAD_binding_4"/>
    <property type="match status" value="1"/>
</dbReference>
<evidence type="ECO:0000259" key="7">
    <source>
        <dbReference type="PROSITE" id="PS51387"/>
    </source>
</evidence>
<dbReference type="GO" id="GO:0016491">
    <property type="term" value="F:oxidoreductase activity"/>
    <property type="evidence" value="ECO:0007669"/>
    <property type="project" value="UniProtKB-KW"/>
</dbReference>
<dbReference type="Pfam" id="PF08031">
    <property type="entry name" value="BBE"/>
    <property type="match status" value="1"/>
</dbReference>
<keyword evidence="9" id="KW-1185">Reference proteome</keyword>
<reference evidence="8" key="1">
    <citation type="journal article" date="2020" name="Stud. Mycol.">
        <title>101 Dothideomycetes genomes: a test case for predicting lifestyles and emergence of pathogens.</title>
        <authorList>
            <person name="Haridas S."/>
            <person name="Albert R."/>
            <person name="Binder M."/>
            <person name="Bloem J."/>
            <person name="Labutti K."/>
            <person name="Salamov A."/>
            <person name="Andreopoulos B."/>
            <person name="Baker S."/>
            <person name="Barry K."/>
            <person name="Bills G."/>
            <person name="Bluhm B."/>
            <person name="Cannon C."/>
            <person name="Castanera R."/>
            <person name="Culley D."/>
            <person name="Daum C."/>
            <person name="Ezra D."/>
            <person name="Gonzalez J."/>
            <person name="Henrissat B."/>
            <person name="Kuo A."/>
            <person name="Liang C."/>
            <person name="Lipzen A."/>
            <person name="Lutzoni F."/>
            <person name="Magnuson J."/>
            <person name="Mondo S."/>
            <person name="Nolan M."/>
            <person name="Ohm R."/>
            <person name="Pangilinan J."/>
            <person name="Park H.-J."/>
            <person name="Ramirez L."/>
            <person name="Alfaro M."/>
            <person name="Sun H."/>
            <person name="Tritt A."/>
            <person name="Yoshinaga Y."/>
            <person name="Zwiers L.-H."/>
            <person name="Turgeon B."/>
            <person name="Goodwin S."/>
            <person name="Spatafora J."/>
            <person name="Crous P."/>
            <person name="Grigoriev I."/>
        </authorList>
    </citation>
    <scope>NUCLEOTIDE SEQUENCE</scope>
    <source>
        <strain evidence="8">CBS 675.92</strain>
    </source>
</reference>
<comment type="cofactor">
    <cofactor evidence="1">
        <name>FAD</name>
        <dbReference type="ChEBI" id="CHEBI:57692"/>
    </cofactor>
</comment>
<evidence type="ECO:0000256" key="3">
    <source>
        <dbReference type="ARBA" id="ARBA00022630"/>
    </source>
</evidence>